<dbReference type="Proteomes" id="UP000094336">
    <property type="component" value="Unassembled WGS sequence"/>
</dbReference>
<reference evidence="11" key="1">
    <citation type="submission" date="2016-05" db="EMBL/GenBank/DDBJ databases">
        <title>Comparative genomics of biotechnologically important yeasts.</title>
        <authorList>
            <consortium name="DOE Joint Genome Institute"/>
            <person name="Riley R."/>
            <person name="Haridas S."/>
            <person name="Wolfe K.H."/>
            <person name="Lopes M.R."/>
            <person name="Hittinger C.T."/>
            <person name="Goker M."/>
            <person name="Salamov A."/>
            <person name="Wisecaver J."/>
            <person name="Long T.M."/>
            <person name="Aerts A.L."/>
            <person name="Barry K."/>
            <person name="Choi C."/>
            <person name="Clum A."/>
            <person name="Coughlan A.Y."/>
            <person name="Deshpande S."/>
            <person name="Douglass A.P."/>
            <person name="Hanson S.J."/>
            <person name="Klenk H.-P."/>
            <person name="Labutti K."/>
            <person name="Lapidus A."/>
            <person name="Lindquist E."/>
            <person name="Lipzen A."/>
            <person name="Meier-Kolthoff J.P."/>
            <person name="Ohm R.A."/>
            <person name="Otillar R.P."/>
            <person name="Pangilinan J."/>
            <person name="Peng Y."/>
            <person name="Rokas A."/>
            <person name="Rosa C.A."/>
            <person name="Scheuner C."/>
            <person name="Sibirny A.A."/>
            <person name="Slot J.C."/>
            <person name="Stielow J.B."/>
            <person name="Sun H."/>
            <person name="Kurtzman C.P."/>
            <person name="Blackwell M."/>
            <person name="Grigoriev I.V."/>
            <person name="Jeffries T.W."/>
        </authorList>
    </citation>
    <scope>NUCLEOTIDE SEQUENCE [LARGE SCALE GENOMIC DNA]</scope>
    <source>
        <strain evidence="11">NRRL Y-12698</strain>
    </source>
</reference>
<evidence type="ECO:0008006" key="12">
    <source>
        <dbReference type="Google" id="ProtNLM"/>
    </source>
</evidence>
<evidence type="ECO:0000256" key="5">
    <source>
        <dbReference type="ARBA" id="ARBA00022692"/>
    </source>
</evidence>
<organism evidence="10 11">
    <name type="scientific">Babjeviella inositovora NRRL Y-12698</name>
    <dbReference type="NCBI Taxonomy" id="984486"/>
    <lineage>
        <taxon>Eukaryota</taxon>
        <taxon>Fungi</taxon>
        <taxon>Dikarya</taxon>
        <taxon>Ascomycota</taxon>
        <taxon>Saccharomycotina</taxon>
        <taxon>Pichiomycetes</taxon>
        <taxon>Serinales incertae sedis</taxon>
        <taxon>Babjeviella</taxon>
    </lineage>
</organism>
<proteinExistence type="inferred from homology"/>
<dbReference type="InterPro" id="IPR009600">
    <property type="entry name" value="PIG-U"/>
</dbReference>
<name>A0A1E3QZC5_9ASCO</name>
<evidence type="ECO:0000313" key="10">
    <source>
        <dbReference type="EMBL" id="ODQ82961.1"/>
    </source>
</evidence>
<evidence type="ECO:0000256" key="3">
    <source>
        <dbReference type="ARBA" id="ARBA00010026"/>
    </source>
</evidence>
<comment type="pathway">
    <text evidence="2">Glycolipid biosynthesis; glycosylphosphatidylinositol-anchor biosynthesis.</text>
</comment>
<feature type="transmembrane region" description="Helical" evidence="9">
    <location>
        <begin position="90"/>
        <end position="110"/>
    </location>
</feature>
<feature type="transmembrane region" description="Helical" evidence="9">
    <location>
        <begin position="215"/>
        <end position="236"/>
    </location>
</feature>
<evidence type="ECO:0000313" key="11">
    <source>
        <dbReference type="Proteomes" id="UP000094336"/>
    </source>
</evidence>
<keyword evidence="6" id="KW-0256">Endoplasmic reticulum</keyword>
<keyword evidence="11" id="KW-1185">Reference proteome</keyword>
<dbReference type="STRING" id="984486.A0A1E3QZC5"/>
<dbReference type="GO" id="GO:0006506">
    <property type="term" value="P:GPI anchor biosynthetic process"/>
    <property type="evidence" value="ECO:0007669"/>
    <property type="project" value="UniProtKB-UniPathway"/>
</dbReference>
<evidence type="ECO:0000256" key="4">
    <source>
        <dbReference type="ARBA" id="ARBA00022502"/>
    </source>
</evidence>
<dbReference type="PANTHER" id="PTHR13121:SF0">
    <property type="entry name" value="PHOSPHATIDYLINOSITOL GLYCAN ANCHOR BIOSYNTHESIS CLASS U PROTEIN"/>
    <property type="match status" value="1"/>
</dbReference>
<feature type="transmembrane region" description="Helical" evidence="9">
    <location>
        <begin position="187"/>
        <end position="203"/>
    </location>
</feature>
<evidence type="ECO:0000256" key="8">
    <source>
        <dbReference type="ARBA" id="ARBA00023136"/>
    </source>
</evidence>
<dbReference type="Pfam" id="PF06728">
    <property type="entry name" value="PIG-U"/>
    <property type="match status" value="1"/>
</dbReference>
<keyword evidence="4" id="KW-0337">GPI-anchor biosynthesis</keyword>
<dbReference type="GO" id="GO:0016255">
    <property type="term" value="P:attachment of GPI anchor to protein"/>
    <property type="evidence" value="ECO:0007669"/>
    <property type="project" value="EnsemblFungi"/>
</dbReference>
<dbReference type="PANTHER" id="PTHR13121">
    <property type="entry name" value="GPI TRANSAMIDASE COMPONENT PIG-U"/>
    <property type="match status" value="1"/>
</dbReference>
<gene>
    <name evidence="10" type="ORF">BABINDRAFT_159438</name>
</gene>
<accession>A0A1E3QZC5</accession>
<dbReference type="GO" id="GO:0042765">
    <property type="term" value="C:GPI-anchor transamidase complex"/>
    <property type="evidence" value="ECO:0007669"/>
    <property type="project" value="EnsemblFungi"/>
</dbReference>
<dbReference type="GeneID" id="30145513"/>
<keyword evidence="8 9" id="KW-0472">Membrane</keyword>
<keyword evidence="5 9" id="KW-0812">Transmembrane</keyword>
<feature type="transmembrane region" description="Helical" evidence="9">
    <location>
        <begin position="278"/>
        <end position="296"/>
    </location>
</feature>
<feature type="transmembrane region" description="Helical" evidence="9">
    <location>
        <begin position="378"/>
        <end position="399"/>
    </location>
</feature>
<protein>
    <recommendedName>
        <fullName evidence="12">GPI transamidase component GAB1</fullName>
    </recommendedName>
</protein>
<dbReference type="UniPathway" id="UPA00196"/>
<dbReference type="AlphaFoldDB" id="A0A1E3QZC5"/>
<keyword evidence="7 9" id="KW-1133">Transmembrane helix</keyword>
<sequence length="419" mass="46277">MFETLPVQATPLSLTFLTAFAARALFVSSDTIAKALTIPELVTPITSYKALLEAHFLAHLGADIYDNSVVHHQPLVVAAFSLVYSLGGQFLVNLCYIAADLAVGWYLVCINRTYHTQTTTRVLRAPRLDDYLVAAIYLFNPLTLLSMLSRSTVLFTNLALAAGFFHVLSGNLVHCLFCLAATGYTDLYSLALVVPFASVYYSTLPVTKRKGGRTITSFFFLFAIVFGDLLGLSYAANGFSWSFLARTYGTIATLAHLTPNVGLWWYFFTEMFEFFTPFYHGVFNLFLAAFVTPVTLRFHAHRALGLLTLTLVHTLLTFTKSYPSWGDLVMVLSLLSILTPFHQHLRYAVISGVVLLFAIILSPVNYYLWFLGSGNSNFFYAINLVLGVALGLIIGDLTYAGCCVGYQVEHGVTGKLAQI</sequence>
<feature type="transmembrane region" description="Helical" evidence="9">
    <location>
        <begin position="131"/>
        <end position="148"/>
    </location>
</feature>
<evidence type="ECO:0000256" key="9">
    <source>
        <dbReference type="SAM" id="Phobius"/>
    </source>
</evidence>
<feature type="transmembrane region" description="Helical" evidence="9">
    <location>
        <begin position="303"/>
        <end position="319"/>
    </location>
</feature>
<evidence type="ECO:0000256" key="7">
    <source>
        <dbReference type="ARBA" id="ARBA00022989"/>
    </source>
</evidence>
<dbReference type="OrthoDB" id="549017at2759"/>
<comment type="subcellular location">
    <subcellularLocation>
        <location evidence="1">Endoplasmic reticulum membrane</location>
        <topology evidence="1">Multi-pass membrane protein</topology>
    </subcellularLocation>
</comment>
<comment type="similarity">
    <text evidence="3">Belongs to the PIGU family.</text>
</comment>
<evidence type="ECO:0000256" key="2">
    <source>
        <dbReference type="ARBA" id="ARBA00004687"/>
    </source>
</evidence>
<feature type="transmembrane region" description="Helical" evidence="9">
    <location>
        <begin position="154"/>
        <end position="180"/>
    </location>
</feature>
<feature type="transmembrane region" description="Helical" evidence="9">
    <location>
        <begin position="248"/>
        <end position="266"/>
    </location>
</feature>
<dbReference type="EMBL" id="KV454426">
    <property type="protein sequence ID" value="ODQ82961.1"/>
    <property type="molecule type" value="Genomic_DNA"/>
</dbReference>
<dbReference type="RefSeq" id="XP_018988289.1">
    <property type="nucleotide sequence ID" value="XM_019127660.1"/>
</dbReference>
<evidence type="ECO:0000256" key="6">
    <source>
        <dbReference type="ARBA" id="ARBA00022824"/>
    </source>
</evidence>
<feature type="transmembrane region" description="Helical" evidence="9">
    <location>
        <begin position="348"/>
        <end position="372"/>
    </location>
</feature>
<evidence type="ECO:0000256" key="1">
    <source>
        <dbReference type="ARBA" id="ARBA00004477"/>
    </source>
</evidence>